<dbReference type="InterPro" id="IPR009057">
    <property type="entry name" value="Homeodomain-like_sf"/>
</dbReference>
<dbReference type="SMART" id="SM00342">
    <property type="entry name" value="HTH_ARAC"/>
    <property type="match status" value="1"/>
</dbReference>
<comment type="caution">
    <text evidence="5">The sequence shown here is derived from an EMBL/GenBank/DDBJ whole genome shotgun (WGS) entry which is preliminary data.</text>
</comment>
<evidence type="ECO:0000313" key="6">
    <source>
        <dbReference type="Proteomes" id="UP000628710"/>
    </source>
</evidence>
<keyword evidence="2" id="KW-0238">DNA-binding</keyword>
<dbReference type="PANTHER" id="PTHR43280">
    <property type="entry name" value="ARAC-FAMILY TRANSCRIPTIONAL REGULATOR"/>
    <property type="match status" value="1"/>
</dbReference>
<dbReference type="Pfam" id="PF12833">
    <property type="entry name" value="HTH_18"/>
    <property type="match status" value="1"/>
</dbReference>
<dbReference type="PROSITE" id="PS01124">
    <property type="entry name" value="HTH_ARAC_FAMILY_2"/>
    <property type="match status" value="1"/>
</dbReference>
<dbReference type="AlphaFoldDB" id="A0A934JM30"/>
<dbReference type="InterPro" id="IPR018060">
    <property type="entry name" value="HTH_AraC"/>
</dbReference>
<dbReference type="RefSeq" id="WP_199466722.1">
    <property type="nucleotide sequence ID" value="NZ_JAEMNX010000002.1"/>
</dbReference>
<dbReference type="EMBL" id="JAEMNX010000002">
    <property type="protein sequence ID" value="MBJ7536549.1"/>
    <property type="molecule type" value="Genomic_DNA"/>
</dbReference>
<dbReference type="Proteomes" id="UP000628710">
    <property type="component" value="Unassembled WGS sequence"/>
</dbReference>
<evidence type="ECO:0000256" key="1">
    <source>
        <dbReference type="ARBA" id="ARBA00023015"/>
    </source>
</evidence>
<dbReference type="GO" id="GO:0043565">
    <property type="term" value="F:sequence-specific DNA binding"/>
    <property type="evidence" value="ECO:0007669"/>
    <property type="project" value="InterPro"/>
</dbReference>
<evidence type="ECO:0000256" key="3">
    <source>
        <dbReference type="ARBA" id="ARBA00023163"/>
    </source>
</evidence>
<evidence type="ECO:0000313" key="5">
    <source>
        <dbReference type="EMBL" id="MBJ7536549.1"/>
    </source>
</evidence>
<dbReference type="Gene3D" id="1.10.10.60">
    <property type="entry name" value="Homeodomain-like"/>
    <property type="match status" value="1"/>
</dbReference>
<accession>A0A934JM30</accession>
<keyword evidence="6" id="KW-1185">Reference proteome</keyword>
<evidence type="ECO:0000256" key="2">
    <source>
        <dbReference type="ARBA" id="ARBA00023125"/>
    </source>
</evidence>
<name>A0A934JM30_9GAMM</name>
<keyword evidence="3" id="KW-0804">Transcription</keyword>
<organism evidence="5 6">
    <name type="scientific">Marinomonas transparens</name>
    <dbReference type="NCBI Taxonomy" id="2795388"/>
    <lineage>
        <taxon>Bacteria</taxon>
        <taxon>Pseudomonadati</taxon>
        <taxon>Pseudomonadota</taxon>
        <taxon>Gammaproteobacteria</taxon>
        <taxon>Oceanospirillales</taxon>
        <taxon>Oceanospirillaceae</taxon>
        <taxon>Marinomonas</taxon>
    </lineage>
</organism>
<evidence type="ECO:0000259" key="4">
    <source>
        <dbReference type="PROSITE" id="PS01124"/>
    </source>
</evidence>
<dbReference type="SUPFAM" id="SSF46689">
    <property type="entry name" value="Homeodomain-like"/>
    <property type="match status" value="1"/>
</dbReference>
<protein>
    <submittedName>
        <fullName evidence="5">Helix-turn-helix transcriptional regulator</fullName>
    </submittedName>
</protein>
<feature type="domain" description="HTH araC/xylS-type" evidence="4">
    <location>
        <begin position="181"/>
        <end position="279"/>
    </location>
</feature>
<dbReference type="GO" id="GO:0003700">
    <property type="term" value="F:DNA-binding transcription factor activity"/>
    <property type="evidence" value="ECO:0007669"/>
    <property type="project" value="InterPro"/>
</dbReference>
<reference evidence="5" key="1">
    <citation type="submission" date="2020-12" db="EMBL/GenBank/DDBJ databases">
        <title>Marinomonas arctica sp. nov., a psychrotolerant bacterium isolated from the Arctic.</title>
        <authorList>
            <person name="Zhang Y."/>
        </authorList>
    </citation>
    <scope>NUCLEOTIDE SEQUENCE</scope>
    <source>
        <strain evidence="5">C1424</strain>
    </source>
</reference>
<gene>
    <name evidence="5" type="ORF">I8J31_02510</name>
</gene>
<dbReference type="PANTHER" id="PTHR43280:SF32">
    <property type="entry name" value="TRANSCRIPTIONAL REGULATORY PROTEIN"/>
    <property type="match status" value="1"/>
</dbReference>
<keyword evidence="1" id="KW-0805">Transcription regulation</keyword>
<sequence>MTTPLYDHVSFESSGGISLWSHLDSPLTEEMTQKLLKPHTSNNYFLMFVNHSLVHYCVDLKDITVSAGQVLFIKPRQIRIPPSSKNKAEYYKVIFNEEIYGLLPSSCRFWLDPLNEQKVAMSTQAWQRMNDALMLLRTAILTSAPLNIRMAYLNSVLQELEHAYFSNVENEPKKRHVQSFLHFQTLIENKFIEQPTISEIAKTLALSDTSLYQLVKEWAGVSPKEYLNRRIVLEAQRLLIYSNLSVKELAVRLGFADENYLSRFFRKQTGQSITDFLVKFKDMSS</sequence>
<proteinExistence type="predicted"/>